<dbReference type="Pfam" id="PF13855">
    <property type="entry name" value="LRR_8"/>
    <property type="match status" value="1"/>
</dbReference>
<dbReference type="InterPro" id="IPR011009">
    <property type="entry name" value="Kinase-like_dom_sf"/>
</dbReference>
<keyword evidence="12 17" id="KW-0472">Membrane</keyword>
<keyword evidence="13" id="KW-0675">Receptor</keyword>
<reference evidence="19 20" key="1">
    <citation type="journal article" date="2021" name="Comput. Struct. Biotechnol. J.">
        <title>De novo genome assembly of the potent medicinal plant Rehmannia glutinosa using nanopore technology.</title>
        <authorList>
            <person name="Ma L."/>
            <person name="Dong C."/>
            <person name="Song C."/>
            <person name="Wang X."/>
            <person name="Zheng X."/>
            <person name="Niu Y."/>
            <person name="Chen S."/>
            <person name="Feng W."/>
        </authorList>
    </citation>
    <scope>NUCLEOTIDE SEQUENCE [LARGE SCALE GENOMIC DNA]</scope>
    <source>
        <strain evidence="19">DH-2019</strain>
    </source>
</reference>
<keyword evidence="9" id="KW-0418">Kinase</keyword>
<keyword evidence="11 17" id="KW-1133">Transmembrane helix</keyword>
<dbReference type="SUPFAM" id="SSF56112">
    <property type="entry name" value="Protein kinase-like (PK-like)"/>
    <property type="match status" value="1"/>
</dbReference>
<feature type="binding site" evidence="15">
    <location>
        <position position="496"/>
    </location>
    <ligand>
        <name>ATP</name>
        <dbReference type="ChEBI" id="CHEBI:30616"/>
    </ligand>
</feature>
<dbReference type="PROSITE" id="PS50011">
    <property type="entry name" value="PROTEIN_KINASE_DOM"/>
    <property type="match status" value="1"/>
</dbReference>
<feature type="transmembrane region" description="Helical" evidence="17">
    <location>
        <begin position="371"/>
        <end position="393"/>
    </location>
</feature>
<evidence type="ECO:0000256" key="6">
    <source>
        <dbReference type="ARBA" id="ARBA00022729"/>
    </source>
</evidence>
<dbReference type="InterPro" id="IPR032675">
    <property type="entry name" value="LRR_dom_sf"/>
</dbReference>
<dbReference type="CDD" id="cd14066">
    <property type="entry name" value="STKc_IRAK"/>
    <property type="match status" value="1"/>
</dbReference>
<feature type="compositionally biased region" description="Low complexity" evidence="16">
    <location>
        <begin position="353"/>
        <end position="366"/>
    </location>
</feature>
<dbReference type="InterPro" id="IPR052422">
    <property type="entry name" value="Auxin_Ser/Thr_Kinase"/>
</dbReference>
<evidence type="ECO:0000256" key="16">
    <source>
        <dbReference type="SAM" id="MobiDB-lite"/>
    </source>
</evidence>
<keyword evidence="14" id="KW-0325">Glycoprotein</keyword>
<proteinExistence type="predicted"/>
<evidence type="ECO:0000256" key="9">
    <source>
        <dbReference type="ARBA" id="ARBA00022777"/>
    </source>
</evidence>
<keyword evidence="5 17" id="KW-0812">Transmembrane</keyword>
<organism evidence="19 20">
    <name type="scientific">Rehmannia glutinosa</name>
    <name type="common">Chinese foxglove</name>
    <dbReference type="NCBI Taxonomy" id="99300"/>
    <lineage>
        <taxon>Eukaryota</taxon>
        <taxon>Viridiplantae</taxon>
        <taxon>Streptophyta</taxon>
        <taxon>Embryophyta</taxon>
        <taxon>Tracheophyta</taxon>
        <taxon>Spermatophyta</taxon>
        <taxon>Magnoliopsida</taxon>
        <taxon>eudicotyledons</taxon>
        <taxon>Gunneridae</taxon>
        <taxon>Pentapetalae</taxon>
        <taxon>asterids</taxon>
        <taxon>lamiids</taxon>
        <taxon>Lamiales</taxon>
        <taxon>Orobanchaceae</taxon>
        <taxon>Rehmannieae</taxon>
        <taxon>Rehmannia</taxon>
    </lineage>
</organism>
<dbReference type="PANTHER" id="PTHR47986">
    <property type="entry name" value="OSJNBA0070M12.3 PROTEIN"/>
    <property type="match status" value="1"/>
</dbReference>
<dbReference type="InterPro" id="IPR000719">
    <property type="entry name" value="Prot_kinase_dom"/>
</dbReference>
<dbReference type="Proteomes" id="UP001318860">
    <property type="component" value="Unassembled WGS sequence"/>
</dbReference>
<dbReference type="InterPro" id="IPR017441">
    <property type="entry name" value="Protein_kinase_ATP_BS"/>
</dbReference>
<evidence type="ECO:0000256" key="4">
    <source>
        <dbReference type="ARBA" id="ARBA00022679"/>
    </source>
</evidence>
<dbReference type="PANTHER" id="PTHR47986:SF10">
    <property type="entry name" value="RECEPTOR-LIKE KINASE TMK4"/>
    <property type="match status" value="1"/>
</dbReference>
<dbReference type="SUPFAM" id="SSF52058">
    <property type="entry name" value="L domain-like"/>
    <property type="match status" value="2"/>
</dbReference>
<evidence type="ECO:0000256" key="7">
    <source>
        <dbReference type="ARBA" id="ARBA00022737"/>
    </source>
</evidence>
<keyword evidence="2" id="KW-0723">Serine/threonine-protein kinase</keyword>
<dbReference type="Gene3D" id="3.30.200.20">
    <property type="entry name" value="Phosphorylase Kinase, domain 1"/>
    <property type="match status" value="1"/>
</dbReference>
<feature type="domain" description="Protein kinase" evidence="18">
    <location>
        <begin position="468"/>
        <end position="748"/>
    </location>
</feature>
<feature type="compositionally biased region" description="Gly residues" evidence="16">
    <location>
        <begin position="342"/>
        <end position="352"/>
    </location>
</feature>
<evidence type="ECO:0000256" key="3">
    <source>
        <dbReference type="ARBA" id="ARBA00022614"/>
    </source>
</evidence>
<evidence type="ECO:0000256" key="5">
    <source>
        <dbReference type="ARBA" id="ARBA00022692"/>
    </source>
</evidence>
<keyword evidence="3" id="KW-0433">Leucine-rich repeat</keyword>
<keyword evidence="4" id="KW-0808">Transferase</keyword>
<evidence type="ECO:0000256" key="1">
    <source>
        <dbReference type="ARBA" id="ARBA00004167"/>
    </source>
</evidence>
<keyword evidence="6" id="KW-0732">Signal</keyword>
<dbReference type="Pfam" id="PF00560">
    <property type="entry name" value="LRR_1"/>
    <property type="match status" value="1"/>
</dbReference>
<evidence type="ECO:0000256" key="8">
    <source>
        <dbReference type="ARBA" id="ARBA00022741"/>
    </source>
</evidence>
<gene>
    <name evidence="19" type="ORF">DH2020_005049</name>
</gene>
<dbReference type="SMART" id="SM00220">
    <property type="entry name" value="S_TKc"/>
    <property type="match status" value="1"/>
</dbReference>
<dbReference type="Gene3D" id="1.10.510.10">
    <property type="entry name" value="Transferase(Phosphotransferase) domain 1"/>
    <property type="match status" value="1"/>
</dbReference>
<evidence type="ECO:0000256" key="13">
    <source>
        <dbReference type="ARBA" id="ARBA00023170"/>
    </source>
</evidence>
<evidence type="ECO:0000313" key="20">
    <source>
        <dbReference type="Proteomes" id="UP001318860"/>
    </source>
</evidence>
<dbReference type="SMART" id="SM00369">
    <property type="entry name" value="LRR_TYP"/>
    <property type="match status" value="3"/>
</dbReference>
<keyword evidence="20" id="KW-1185">Reference proteome</keyword>
<dbReference type="EMBL" id="JABTTQ020000003">
    <property type="protein sequence ID" value="KAK6161668.1"/>
    <property type="molecule type" value="Genomic_DNA"/>
</dbReference>
<keyword evidence="7" id="KW-0677">Repeat</keyword>
<dbReference type="PROSITE" id="PS00108">
    <property type="entry name" value="PROTEIN_KINASE_ST"/>
    <property type="match status" value="1"/>
</dbReference>
<dbReference type="InterPro" id="IPR001245">
    <property type="entry name" value="Ser-Thr/Tyr_kinase_cat_dom"/>
</dbReference>
<evidence type="ECO:0000256" key="2">
    <source>
        <dbReference type="ARBA" id="ARBA00022527"/>
    </source>
</evidence>
<dbReference type="Pfam" id="PF07714">
    <property type="entry name" value="PK_Tyr_Ser-Thr"/>
    <property type="match status" value="1"/>
</dbReference>
<dbReference type="InterPro" id="IPR001611">
    <property type="entry name" value="Leu-rich_rpt"/>
</dbReference>
<comment type="subcellular location">
    <subcellularLocation>
        <location evidence="1">Membrane</location>
        <topology evidence="1">Single-pass membrane protein</topology>
    </subcellularLocation>
</comment>
<feature type="compositionally biased region" description="Basic and acidic residues" evidence="16">
    <location>
        <begin position="405"/>
        <end position="417"/>
    </location>
</feature>
<dbReference type="PROSITE" id="PS00107">
    <property type="entry name" value="PROTEIN_KINASE_ATP"/>
    <property type="match status" value="1"/>
</dbReference>
<dbReference type="Gene3D" id="3.80.10.10">
    <property type="entry name" value="Ribonuclease Inhibitor"/>
    <property type="match status" value="2"/>
</dbReference>
<dbReference type="InterPro" id="IPR003591">
    <property type="entry name" value="Leu-rich_rpt_typical-subtyp"/>
</dbReference>
<evidence type="ECO:0000256" key="11">
    <source>
        <dbReference type="ARBA" id="ARBA00022989"/>
    </source>
</evidence>
<protein>
    <recommendedName>
        <fullName evidence="18">Protein kinase domain-containing protein</fullName>
    </recommendedName>
</protein>
<evidence type="ECO:0000256" key="10">
    <source>
        <dbReference type="ARBA" id="ARBA00022840"/>
    </source>
</evidence>
<sequence>MTSLEQIYLDENDFTTIPNNFLLGLTNLVTFSISENINLGPWQIPAYLTESTNLVTFYASNASITGVIPDIFVSFPNLQNLRLSYNNLTGSLPGSFSGSEIQNLWLNNQRQGLSGRIDVLANMTQLSQVWLHANSFSGGIPDLSRCTNLFDLQLRDNRFTGVVPPSLMTLPKLANVTLQNNKLQGPFPDFPSRIQVTIGTTNSFCLDTPGPCDPQVSTLLDVAGALGYPMSLAESWQGNNACNDWRLINCDSQGRNVTVVNMGRQGFSGSISPAFANLTSLRNLVLNDNNLTGVIPSVLTTLPQLQSIDVSNNNLFGPIPVFPTSVRFIYNGNSLLGRNESNGGGGAGGPGASPGNSDGRASGSRRGSGSVAMIAGVVVAVSVFIGVVLFVSYKCYDKRRHKRSGRVEGSELGKEPAKPNGTNGVNGYAGVPSELQSQSSGDHSEMHVFEGGNVTISIQVLRQVTNNFGEENILGRGGFGVVYKGELHDGTKIAVKRMESGVMGTKGLNEFQAEIAVLTKVRHRHLVALLGYCINGNERLLVYEYMPQGTLGQHLFEWEEHCCQPLTWKQRVTIALDVARGVEYLHSLAQQSFIHRDLKPTNILLSDDMRAKVADFGLVKNAPDGKYSVETRLAGTFGYLAPEYAATGRVTTKVDVYAFGVVLMEIITGRKALDETMPDERSHLVTWFRRVLINKDNLRKSIDPTLDPDDETYESICKVVELAGHCTAREPFQRPDMGHAVNVLGPLVEQWKPSKPEEEDAYGIDLHMSLPQALQRWQADEGTSRMFDDLSFSHTQSSIPSKPSGFADTFGSMDCR</sequence>
<name>A0ABR0XRG9_REHGL</name>
<keyword evidence="10 15" id="KW-0067">ATP-binding</keyword>
<evidence type="ECO:0000256" key="14">
    <source>
        <dbReference type="ARBA" id="ARBA00023180"/>
    </source>
</evidence>
<comment type="caution">
    <text evidence="19">The sequence shown here is derived from an EMBL/GenBank/DDBJ whole genome shotgun (WGS) entry which is preliminary data.</text>
</comment>
<evidence type="ECO:0000256" key="17">
    <source>
        <dbReference type="SAM" id="Phobius"/>
    </source>
</evidence>
<accession>A0ABR0XRG9</accession>
<evidence type="ECO:0000256" key="12">
    <source>
        <dbReference type="ARBA" id="ARBA00023136"/>
    </source>
</evidence>
<evidence type="ECO:0000313" key="19">
    <source>
        <dbReference type="EMBL" id="KAK6161668.1"/>
    </source>
</evidence>
<feature type="region of interest" description="Disordered" evidence="16">
    <location>
        <begin position="340"/>
        <end position="366"/>
    </location>
</feature>
<evidence type="ECO:0000259" key="18">
    <source>
        <dbReference type="PROSITE" id="PS50011"/>
    </source>
</evidence>
<keyword evidence="8 15" id="KW-0547">Nucleotide-binding</keyword>
<evidence type="ECO:0000256" key="15">
    <source>
        <dbReference type="PROSITE-ProRule" id="PRU10141"/>
    </source>
</evidence>
<feature type="region of interest" description="Disordered" evidence="16">
    <location>
        <begin position="402"/>
        <end position="425"/>
    </location>
</feature>
<dbReference type="InterPro" id="IPR008271">
    <property type="entry name" value="Ser/Thr_kinase_AS"/>
</dbReference>